<keyword evidence="4" id="KW-0378">Hydrolase</keyword>
<dbReference type="AlphaFoldDB" id="A0A848LMB1"/>
<keyword evidence="5" id="KW-1185">Reference proteome</keyword>
<feature type="domain" description="Peptidase S33 tripeptidyl aminopeptidase-like C-terminal" evidence="3">
    <location>
        <begin position="402"/>
        <end position="470"/>
    </location>
</feature>
<comment type="caution">
    <text evidence="4">The sequence shown here is derived from an EMBL/GenBank/DDBJ whole genome shotgun (WGS) entry which is preliminary data.</text>
</comment>
<feature type="domain" description="AB hydrolase-1" evidence="2">
    <location>
        <begin position="89"/>
        <end position="231"/>
    </location>
</feature>
<reference evidence="4 5" key="1">
    <citation type="submission" date="2020-04" db="EMBL/GenBank/DDBJ databases">
        <title>Draft genome of Pyxidicoccus fallax type strain.</title>
        <authorList>
            <person name="Whitworth D.E."/>
        </authorList>
    </citation>
    <scope>NUCLEOTIDE SEQUENCE [LARGE SCALE GENOMIC DNA]</scope>
    <source>
        <strain evidence="4 5">DSM 14698</strain>
    </source>
</reference>
<dbReference type="Proteomes" id="UP000518300">
    <property type="component" value="Unassembled WGS sequence"/>
</dbReference>
<dbReference type="InterPro" id="IPR013595">
    <property type="entry name" value="Pept_S33_TAP-like_C"/>
</dbReference>
<evidence type="ECO:0000259" key="2">
    <source>
        <dbReference type="Pfam" id="PF00561"/>
    </source>
</evidence>
<accession>A0A848LMB1</accession>
<dbReference type="Pfam" id="PF08386">
    <property type="entry name" value="Abhydrolase_4"/>
    <property type="match status" value="1"/>
</dbReference>
<dbReference type="EMBL" id="JABBJJ010000155">
    <property type="protein sequence ID" value="NMO18812.1"/>
    <property type="molecule type" value="Genomic_DNA"/>
</dbReference>
<sequence length="476" mass="50624">MKHPTVAAAVAVWGSLVLGSPSFASDQATAARADEFVGCPDAKEGTALAGSLCARFSAPLDYADPSRERIELFVRKFPAPGRSAGQVWLVAGGPGESGASFYPLLKTLRASFPGYDLLIPDHRGTGFSSRLCQKEEAADSEGGAALEGAEWATCFEALESDSKRTRAFTITHSAHDLRALMERYSAGRQTWLYGVSYGTQLVLRMMTVAPPRRLDGIVLDSLVPPETTEQWDLSHRSAVVDEVGRAVLAHCDADPGCRARLGGSAVTAMQELVDDPKLSAAVPGGRPKLFFGALLDGPELRARIPLVLAGLRGGDLEPLRQVQQDLEALGAQFDGFPQSSLSIPLVSVISASENNARPSLTQAQVEAEAARFLFVSSLPGQLVGRTSLAYPRDEWFGRSPAALPPVLVLQGDMDPKTPLAGAQAHIRLLPKAAGVNLFTVKGGPHFLLFTAPACFKAAVSTFVQKRRAPRAACSIQ</sequence>
<dbReference type="SUPFAM" id="SSF53474">
    <property type="entry name" value="alpha/beta-Hydrolases"/>
    <property type="match status" value="1"/>
</dbReference>
<organism evidence="4 5">
    <name type="scientific">Pyxidicoccus fallax</name>
    <dbReference type="NCBI Taxonomy" id="394095"/>
    <lineage>
        <taxon>Bacteria</taxon>
        <taxon>Pseudomonadati</taxon>
        <taxon>Myxococcota</taxon>
        <taxon>Myxococcia</taxon>
        <taxon>Myxococcales</taxon>
        <taxon>Cystobacterineae</taxon>
        <taxon>Myxococcaceae</taxon>
        <taxon>Pyxidicoccus</taxon>
    </lineage>
</organism>
<dbReference type="InterPro" id="IPR029058">
    <property type="entry name" value="AB_hydrolase_fold"/>
</dbReference>
<dbReference type="GO" id="GO:0016020">
    <property type="term" value="C:membrane"/>
    <property type="evidence" value="ECO:0007669"/>
    <property type="project" value="TreeGrafter"/>
</dbReference>
<dbReference type="PANTHER" id="PTHR43798:SF27">
    <property type="entry name" value="HYDROLASE ALPHA_BETA HYDROLASE FOLD FAMILY"/>
    <property type="match status" value="1"/>
</dbReference>
<feature type="chain" id="PRO_5032750191" evidence="1">
    <location>
        <begin position="25"/>
        <end position="476"/>
    </location>
</feature>
<feature type="signal peptide" evidence="1">
    <location>
        <begin position="1"/>
        <end position="24"/>
    </location>
</feature>
<dbReference type="Pfam" id="PF00561">
    <property type="entry name" value="Abhydrolase_1"/>
    <property type="match status" value="1"/>
</dbReference>
<dbReference type="PANTHER" id="PTHR43798">
    <property type="entry name" value="MONOACYLGLYCEROL LIPASE"/>
    <property type="match status" value="1"/>
</dbReference>
<evidence type="ECO:0000313" key="4">
    <source>
        <dbReference type="EMBL" id="NMO18812.1"/>
    </source>
</evidence>
<dbReference type="InterPro" id="IPR050266">
    <property type="entry name" value="AB_hydrolase_sf"/>
</dbReference>
<dbReference type="InterPro" id="IPR000073">
    <property type="entry name" value="AB_hydrolase_1"/>
</dbReference>
<evidence type="ECO:0000256" key="1">
    <source>
        <dbReference type="SAM" id="SignalP"/>
    </source>
</evidence>
<evidence type="ECO:0000313" key="5">
    <source>
        <dbReference type="Proteomes" id="UP000518300"/>
    </source>
</evidence>
<protein>
    <submittedName>
        <fullName evidence="4">Alpha/beta fold hydrolase</fullName>
    </submittedName>
</protein>
<dbReference type="RefSeq" id="WP_169348075.1">
    <property type="nucleotide sequence ID" value="NZ_JABBJJ010000155.1"/>
</dbReference>
<name>A0A848LMB1_9BACT</name>
<dbReference type="GO" id="GO:0016787">
    <property type="term" value="F:hydrolase activity"/>
    <property type="evidence" value="ECO:0007669"/>
    <property type="project" value="UniProtKB-KW"/>
</dbReference>
<proteinExistence type="predicted"/>
<gene>
    <name evidence="4" type="ORF">HG543_28695</name>
</gene>
<dbReference type="Gene3D" id="3.40.50.1820">
    <property type="entry name" value="alpha/beta hydrolase"/>
    <property type="match status" value="1"/>
</dbReference>
<evidence type="ECO:0000259" key="3">
    <source>
        <dbReference type="Pfam" id="PF08386"/>
    </source>
</evidence>
<keyword evidence="1" id="KW-0732">Signal</keyword>